<dbReference type="AlphaFoldDB" id="A0A1H8M2Z4"/>
<organism evidence="1 2">
    <name type="scientific">Mucilaginibacter gossypiicola</name>
    <dbReference type="NCBI Taxonomy" id="551995"/>
    <lineage>
        <taxon>Bacteria</taxon>
        <taxon>Pseudomonadati</taxon>
        <taxon>Bacteroidota</taxon>
        <taxon>Sphingobacteriia</taxon>
        <taxon>Sphingobacteriales</taxon>
        <taxon>Sphingobacteriaceae</taxon>
        <taxon>Mucilaginibacter</taxon>
    </lineage>
</organism>
<reference evidence="2" key="1">
    <citation type="submission" date="2016-10" db="EMBL/GenBank/DDBJ databases">
        <authorList>
            <person name="Varghese N."/>
            <person name="Submissions S."/>
        </authorList>
    </citation>
    <scope>NUCLEOTIDE SEQUENCE [LARGE SCALE GENOMIC DNA]</scope>
    <source>
        <strain evidence="2">Gh-48</strain>
    </source>
</reference>
<gene>
    <name evidence="1" type="ORF">SAMN05192574_105366</name>
</gene>
<accession>A0A1H8M2Z4</accession>
<dbReference type="RefSeq" id="WP_091212213.1">
    <property type="nucleotide sequence ID" value="NZ_FOCL01000005.1"/>
</dbReference>
<dbReference type="OrthoDB" id="1000127at2"/>
<dbReference type="EMBL" id="FOCL01000005">
    <property type="protein sequence ID" value="SEO11737.1"/>
    <property type="molecule type" value="Genomic_DNA"/>
</dbReference>
<keyword evidence="2" id="KW-1185">Reference proteome</keyword>
<sequence>MSKPIIYIPLNLDDKFNVAFPNKRVPNGFIDKTKTRLGITYTNFHDERHSISVLPSVTIIEDALIDYPYLELFTVYDKEKKEDKVTVAKIAEYLLSDAEYKRIVVTPESFIKIIYAAQRIGQLQWLYDSFFLYLDEVHCYATEAFRKDILGPFDNDYVWKFANMAMGSATPFPFSDPRVKDLQHYKLTFGEKFGKINIINHAQPLAVLAHMLTHSDMFPGNSHIFFNSVTGAGDLIRLTGIDDVNIYCRDDERNMINLQEAKIFFKETPVKEEYKKFNFYSCRYNEGWDLKDDETATIILLTDVHKPQTLIGIPYKGYQAVGRMKVTPNKIYHVTNNLGKPGMRTFDEIRKKCVYNATKHIDFYNRHVSDCRKDNIEDDGKLQELITPFAKFDGEAAELSIYKHDQLICEEYCKEHYNNVDSIRQTWESLNYETEQKNLFLLPVVKDRKSQEAVNREIIEQLEDWKRNPSEYEYGITEATIAKYQLDFQLLYEAYTVLGLEKIKELEYNDKAMKTTLINYSNENAQAKLHLMLINEFKLKERYTTQYIKSKLQECYNLCGIKKPNGNNEVATASKLKDLGLFELYPCKIPNSSSKPENGYEVVRVNFDYKQAA</sequence>
<name>A0A1H8M2Z4_9SPHI</name>
<evidence type="ECO:0000313" key="1">
    <source>
        <dbReference type="EMBL" id="SEO11737.1"/>
    </source>
</evidence>
<evidence type="ECO:0000313" key="2">
    <source>
        <dbReference type="Proteomes" id="UP000198942"/>
    </source>
</evidence>
<dbReference type="Proteomes" id="UP000198942">
    <property type="component" value="Unassembled WGS sequence"/>
</dbReference>
<proteinExistence type="predicted"/>
<protein>
    <submittedName>
        <fullName evidence="1">Uncharacterized protein</fullName>
    </submittedName>
</protein>